<gene>
    <name evidence="1" type="ORF">BSPP4475_06060</name>
</gene>
<dbReference type="KEGG" id="bayd:BSPP4475_06060"/>
<proteinExistence type="predicted"/>
<organism evidence="1 2">
    <name type="scientific">Brevibacillus aydinogluensis</name>
    <dbReference type="NCBI Taxonomy" id="927786"/>
    <lineage>
        <taxon>Bacteria</taxon>
        <taxon>Bacillati</taxon>
        <taxon>Bacillota</taxon>
        <taxon>Bacilli</taxon>
        <taxon>Bacillales</taxon>
        <taxon>Paenibacillaceae</taxon>
        <taxon>Brevibacillus</taxon>
    </lineage>
</organism>
<dbReference type="AlphaFoldDB" id="A0AA48M914"/>
<keyword evidence="2" id="KW-1185">Reference proteome</keyword>
<sequence>MKYGCLAIILIGVCVLAYAALKAWDNFGEIYNTHF</sequence>
<dbReference type="Proteomes" id="UP001189619">
    <property type="component" value="Chromosome"/>
</dbReference>
<evidence type="ECO:0000313" key="1">
    <source>
        <dbReference type="EMBL" id="CAJ1001877.1"/>
    </source>
</evidence>
<protein>
    <submittedName>
        <fullName evidence="1">Uncharacterized protein</fullName>
    </submittedName>
</protein>
<name>A0AA48M914_9BACL</name>
<dbReference type="EMBL" id="OY569118">
    <property type="protein sequence ID" value="CAJ1001877.1"/>
    <property type="molecule type" value="Genomic_DNA"/>
</dbReference>
<evidence type="ECO:0000313" key="2">
    <source>
        <dbReference type="Proteomes" id="UP001189619"/>
    </source>
</evidence>
<reference evidence="1" key="1">
    <citation type="submission" date="2023-07" db="EMBL/GenBank/DDBJ databases">
        <authorList>
            <person name="Ivanov I."/>
            <person name="Teneva D."/>
            <person name="Stoikov I."/>
        </authorList>
    </citation>
    <scope>NUCLEOTIDE SEQUENCE</scope>
    <source>
        <strain evidence="1">4475</strain>
    </source>
</reference>
<accession>A0AA48M914</accession>